<feature type="domain" description="Intradiol ring-cleavage dioxygenases" evidence="4">
    <location>
        <begin position="35"/>
        <end position="142"/>
    </location>
</feature>
<dbReference type="InterPro" id="IPR050770">
    <property type="entry name" value="Intradiol_RC_Dioxygenase"/>
</dbReference>
<keyword evidence="3" id="KW-0560">Oxidoreductase</keyword>
<proteinExistence type="inferred from homology"/>
<dbReference type="PANTHER" id="PTHR33711:SF9">
    <property type="entry name" value="PROTOCATECHUATE 3,4-DIOXYGENASE ALPHA CHAIN"/>
    <property type="match status" value="1"/>
</dbReference>
<dbReference type="PANTHER" id="PTHR33711">
    <property type="entry name" value="DIOXYGENASE, PUTATIVE (AFU_ORTHOLOGUE AFUA_2G02910)-RELATED"/>
    <property type="match status" value="1"/>
</dbReference>
<reference evidence="5 6" key="1">
    <citation type="submission" date="2020-10" db="EMBL/GenBank/DDBJ databases">
        <title>Ca. Dormibacterota MAGs.</title>
        <authorList>
            <person name="Montgomery K."/>
        </authorList>
    </citation>
    <scope>NUCLEOTIDE SEQUENCE [LARGE SCALE GENOMIC DNA]</scope>
    <source>
        <strain evidence="5">SC8811_S16_3</strain>
    </source>
</reference>
<dbReference type="EMBL" id="JAEKNQ010000010">
    <property type="protein sequence ID" value="MBJ7601956.1"/>
    <property type="molecule type" value="Genomic_DNA"/>
</dbReference>
<dbReference type="GO" id="GO:0005506">
    <property type="term" value="F:iron ion binding"/>
    <property type="evidence" value="ECO:0007669"/>
    <property type="project" value="InterPro"/>
</dbReference>
<dbReference type="SUPFAM" id="SSF49482">
    <property type="entry name" value="Aromatic compound dioxygenase"/>
    <property type="match status" value="1"/>
</dbReference>
<dbReference type="Gene3D" id="2.60.130.10">
    <property type="entry name" value="Aromatic compound dioxygenase"/>
    <property type="match status" value="2"/>
</dbReference>
<dbReference type="InterPro" id="IPR000627">
    <property type="entry name" value="Intradiol_dOase_C"/>
</dbReference>
<comment type="similarity">
    <text evidence="1">Belongs to the intradiol ring-cleavage dioxygenase family.</text>
</comment>
<dbReference type="GO" id="GO:0016702">
    <property type="term" value="F:oxidoreductase activity, acting on single donors with incorporation of molecular oxygen, incorporation of two atoms of oxygen"/>
    <property type="evidence" value="ECO:0007669"/>
    <property type="project" value="InterPro"/>
</dbReference>
<evidence type="ECO:0000256" key="2">
    <source>
        <dbReference type="ARBA" id="ARBA00022964"/>
    </source>
</evidence>
<evidence type="ECO:0000313" key="6">
    <source>
        <dbReference type="Proteomes" id="UP000620075"/>
    </source>
</evidence>
<evidence type="ECO:0000256" key="1">
    <source>
        <dbReference type="ARBA" id="ARBA00007825"/>
    </source>
</evidence>
<sequence length="165" mass="17751">MARTAPTPSQTVGPFFGFALPFAGGSDAIPSGQRELRIEGQVLDGAGAPIPDALLELWQGEQFARCATDVEGAFHFTASKPAPMPGPDGTVQAPHFSLTVFARGLLRQLQTRIYFPDETAANSADWVLARVEPERRPTLVARAEPGALRFDVRLQGEGETVFFAL</sequence>
<name>A0A934NAZ9_9BACT</name>
<comment type="caution">
    <text evidence="5">The sequence shown here is derived from an EMBL/GenBank/DDBJ whole genome shotgun (WGS) entry which is preliminary data.</text>
</comment>
<accession>A0A934NAZ9</accession>
<evidence type="ECO:0000313" key="5">
    <source>
        <dbReference type="EMBL" id="MBJ7601956.1"/>
    </source>
</evidence>
<dbReference type="AlphaFoldDB" id="A0A934NAZ9"/>
<keyword evidence="2" id="KW-0223">Dioxygenase</keyword>
<organism evidence="5 6">
    <name type="scientific">Candidatus Dormiibacter inghamiae</name>
    <dbReference type="NCBI Taxonomy" id="3127013"/>
    <lineage>
        <taxon>Bacteria</taxon>
        <taxon>Bacillati</taxon>
        <taxon>Candidatus Dormiibacterota</taxon>
        <taxon>Candidatus Dormibacteria</taxon>
        <taxon>Candidatus Dormibacterales</taxon>
        <taxon>Candidatus Dormibacteraceae</taxon>
        <taxon>Candidatus Dormiibacter</taxon>
    </lineage>
</organism>
<dbReference type="RefSeq" id="WP_338176342.1">
    <property type="nucleotide sequence ID" value="NZ_JAEKNQ010000010.1"/>
</dbReference>
<protein>
    <submittedName>
        <fullName evidence="5">Protocatechuate 3,4-dioxygenase subunit alpha</fullName>
    </submittedName>
</protein>
<gene>
    <name evidence="5" type="ORF">JF888_01950</name>
</gene>
<dbReference type="Pfam" id="PF00775">
    <property type="entry name" value="Dioxygenase_C"/>
    <property type="match status" value="1"/>
</dbReference>
<evidence type="ECO:0000259" key="4">
    <source>
        <dbReference type="Pfam" id="PF00775"/>
    </source>
</evidence>
<evidence type="ECO:0000256" key="3">
    <source>
        <dbReference type="ARBA" id="ARBA00023002"/>
    </source>
</evidence>
<dbReference type="InterPro" id="IPR015889">
    <property type="entry name" value="Intradiol_dOase_core"/>
</dbReference>
<dbReference type="Proteomes" id="UP000620075">
    <property type="component" value="Unassembled WGS sequence"/>
</dbReference>